<protein>
    <submittedName>
        <fullName evidence="1">Phytoene dehydrogenase-related protein</fullName>
    </submittedName>
</protein>
<dbReference type="Pfam" id="PF13450">
    <property type="entry name" value="NAD_binding_8"/>
    <property type="match status" value="1"/>
</dbReference>
<dbReference type="STRING" id="1079994.SAMN04488565_1195"/>
<sequence length="516" mass="54744">MGSIFVPPGRRVRIEREPVGGEYDRCMHSSEGAAVVGAGPNGLAAAVTLARAGVPVTVFEAAETIGGGTRTTELVEPGVLHDVCSAIHPMALATGFFRAFEIERRMEFVVPEASFANPLDGRAGGGSDRAAIAYHDLDRTVAELGRDGSAYGRFYRPLLARMPDVLDFALGGGMLRWPAPPIAAALTGLRALEQGTPLWNLRFREAAAPALLSGVAAHSIGRLPNLATAGVGLVLGALAHTVGWPVPVGGSRAITDALATDLLAHGGRIETGHPIDDIRELGAYRVRLFDTSARGLERIAGSALPARYRRALRRFSYGDAATKVDFVLDGPIPWSDPRVSQAPTVHVGGSRPELAASERIVASGGHPARPYVLLAQTAEFDPGRNAPGVNAVWSYTHVPSGSTVDMAEPVIRQIERFAPGFRDRIRAVRVTTADEMSRYNRNYHGGDFSAGAITLPQLIARPTVSADPWRTPGRGIYLASSSTPPGPGVHGLSGWYAAKSVLRHEYGLPEPDLGLR</sequence>
<name>A0A1H0YTY6_9MICO</name>
<dbReference type="EMBL" id="FNKB01000001">
    <property type="protein sequence ID" value="SDQ18687.1"/>
    <property type="molecule type" value="Genomic_DNA"/>
</dbReference>
<dbReference type="Gene3D" id="3.50.50.60">
    <property type="entry name" value="FAD/NAD(P)-binding domain"/>
    <property type="match status" value="1"/>
</dbReference>
<dbReference type="PANTHER" id="PTHR10668:SF105">
    <property type="entry name" value="DEHYDROGENASE-RELATED"/>
    <property type="match status" value="1"/>
</dbReference>
<dbReference type="Proteomes" id="UP000182690">
    <property type="component" value="Unassembled WGS sequence"/>
</dbReference>
<dbReference type="PRINTS" id="PR00419">
    <property type="entry name" value="ADXRDTASE"/>
</dbReference>
<dbReference type="PANTHER" id="PTHR10668">
    <property type="entry name" value="PHYTOENE DEHYDROGENASE"/>
    <property type="match status" value="1"/>
</dbReference>
<reference evidence="1 2" key="1">
    <citation type="submission" date="2016-10" db="EMBL/GenBank/DDBJ databases">
        <authorList>
            <person name="de Groot N.N."/>
        </authorList>
    </citation>
    <scope>NUCLEOTIDE SEQUENCE [LARGE SCALE GENOMIC DNA]</scope>
    <source>
        <strain evidence="1 2">DSM 22788</strain>
    </source>
</reference>
<evidence type="ECO:0000313" key="2">
    <source>
        <dbReference type="Proteomes" id="UP000182690"/>
    </source>
</evidence>
<organism evidence="1 2">
    <name type="scientific">Leucobacter chromiiresistens</name>
    <dbReference type="NCBI Taxonomy" id="1079994"/>
    <lineage>
        <taxon>Bacteria</taxon>
        <taxon>Bacillati</taxon>
        <taxon>Actinomycetota</taxon>
        <taxon>Actinomycetes</taxon>
        <taxon>Micrococcales</taxon>
        <taxon>Microbacteriaceae</taxon>
        <taxon>Leucobacter</taxon>
    </lineage>
</organism>
<dbReference type="InterPro" id="IPR036188">
    <property type="entry name" value="FAD/NAD-bd_sf"/>
</dbReference>
<evidence type="ECO:0000313" key="1">
    <source>
        <dbReference type="EMBL" id="SDQ18687.1"/>
    </source>
</evidence>
<dbReference type="AlphaFoldDB" id="A0A1H0YTY6"/>
<proteinExistence type="predicted"/>
<dbReference type="eggNOG" id="COG1233">
    <property type="taxonomic scope" value="Bacteria"/>
</dbReference>
<accession>A0A1H0YTY6</accession>
<dbReference type="SUPFAM" id="SSF51905">
    <property type="entry name" value="FAD/NAD(P)-binding domain"/>
    <property type="match status" value="1"/>
</dbReference>
<gene>
    <name evidence="1" type="ORF">SAMN04488565_1195</name>
</gene>